<accession>A0A2H0N7Z7</accession>
<feature type="transmembrane region" description="Helical" evidence="1">
    <location>
        <begin position="94"/>
        <end position="115"/>
    </location>
</feature>
<feature type="transmembrane region" description="Helical" evidence="1">
    <location>
        <begin position="34"/>
        <end position="51"/>
    </location>
</feature>
<evidence type="ECO:0000256" key="1">
    <source>
        <dbReference type="SAM" id="Phobius"/>
    </source>
</evidence>
<evidence type="ECO:0000313" key="2">
    <source>
        <dbReference type="EMBL" id="PIR05023.1"/>
    </source>
</evidence>
<dbReference type="Pfam" id="PF04020">
    <property type="entry name" value="Phage_holin_4_2"/>
    <property type="match status" value="1"/>
</dbReference>
<sequence length="122" mass="13457">MRLLPRIILFTISNIVAFELGLILLNSIQIEGNLNTIITLSATLALINVILRPIIKVILTPIILITLGLGVYIINIGFLYILDFLSPSLTIGSLTDYILMTLIISIIGLITGFSAKYSYKHE</sequence>
<dbReference type="AlphaFoldDB" id="A0A2H0N7Z7"/>
<keyword evidence="1" id="KW-0472">Membrane</keyword>
<dbReference type="InterPro" id="IPR007165">
    <property type="entry name" value="Phage_holin_4_2"/>
</dbReference>
<keyword evidence="1" id="KW-1133">Transmembrane helix</keyword>
<comment type="caution">
    <text evidence="2">The sequence shown here is derived from an EMBL/GenBank/DDBJ whole genome shotgun (WGS) entry which is preliminary data.</text>
</comment>
<feature type="transmembrane region" description="Helical" evidence="1">
    <location>
        <begin position="7"/>
        <end position="28"/>
    </location>
</feature>
<reference evidence="2 3" key="1">
    <citation type="submission" date="2017-09" db="EMBL/GenBank/DDBJ databases">
        <title>Depth-based differentiation of microbial function through sediment-hosted aquifers and enrichment of novel symbionts in the deep terrestrial subsurface.</title>
        <authorList>
            <person name="Probst A.J."/>
            <person name="Ladd B."/>
            <person name="Jarett J.K."/>
            <person name="Geller-Mcgrath D.E."/>
            <person name="Sieber C.M."/>
            <person name="Emerson J.B."/>
            <person name="Anantharaman K."/>
            <person name="Thomas B.C."/>
            <person name="Malmstrom R."/>
            <person name="Stieglmeier M."/>
            <person name="Klingl A."/>
            <person name="Woyke T."/>
            <person name="Ryan C.M."/>
            <person name="Banfield J.F."/>
        </authorList>
    </citation>
    <scope>NUCLEOTIDE SEQUENCE [LARGE SCALE GENOMIC DNA]</scope>
    <source>
        <strain evidence="2">CG11_big_fil_rev_8_21_14_0_20_35_14</strain>
    </source>
</reference>
<gene>
    <name evidence="2" type="ORF">COV57_01320</name>
</gene>
<proteinExistence type="predicted"/>
<dbReference type="Proteomes" id="UP000229893">
    <property type="component" value="Unassembled WGS sequence"/>
</dbReference>
<organism evidence="2 3">
    <name type="scientific">Candidatus Liptonbacteria bacterium CG11_big_fil_rev_8_21_14_0_20_35_14</name>
    <dbReference type="NCBI Taxonomy" id="1974634"/>
    <lineage>
        <taxon>Bacteria</taxon>
        <taxon>Candidatus Liptoniibacteriota</taxon>
    </lineage>
</organism>
<evidence type="ECO:0000313" key="3">
    <source>
        <dbReference type="Proteomes" id="UP000229893"/>
    </source>
</evidence>
<name>A0A2H0N7Z7_9BACT</name>
<evidence type="ECO:0008006" key="4">
    <source>
        <dbReference type="Google" id="ProtNLM"/>
    </source>
</evidence>
<feature type="transmembrane region" description="Helical" evidence="1">
    <location>
        <begin position="58"/>
        <end position="82"/>
    </location>
</feature>
<keyword evidence="1" id="KW-0812">Transmembrane</keyword>
<dbReference type="EMBL" id="PCWO01000019">
    <property type="protein sequence ID" value="PIR05023.1"/>
    <property type="molecule type" value="Genomic_DNA"/>
</dbReference>
<protein>
    <recommendedName>
        <fullName evidence="4">Phage holin family protein</fullName>
    </recommendedName>
</protein>